<feature type="compositionally biased region" description="Basic and acidic residues" evidence="2">
    <location>
        <begin position="108"/>
        <end position="118"/>
    </location>
</feature>
<dbReference type="AlphaFoldDB" id="A0ABD6LGF2"/>
<reference evidence="3 4" key="1">
    <citation type="journal article" date="2020" name="Cell Host Microbe">
        <title>Functional and Genomic Variation between Human-Derived Isolates of Lachnospiraceae Reveals Inter- and Intra-Species Diversity.</title>
        <authorList>
            <person name="Sorbara M.T."/>
            <person name="Littmann E.R."/>
            <person name="Fontana E."/>
            <person name="Moody T.U."/>
            <person name="Kohout C.E."/>
            <person name="Gjonbalaj M."/>
            <person name="Eaton V."/>
            <person name="Seok R."/>
            <person name="Leiner I.M."/>
            <person name="Pamer E.G."/>
        </authorList>
    </citation>
    <scope>NUCLEOTIDE SEQUENCE [LARGE SCALE GENOMIC DNA]</scope>
    <source>
        <strain evidence="3 4">MSK.2.26</strain>
    </source>
</reference>
<dbReference type="EMBL" id="JAAISW010000006">
    <property type="protein sequence ID" value="NSJ43180.1"/>
    <property type="molecule type" value="Genomic_DNA"/>
</dbReference>
<evidence type="ECO:0000313" key="4">
    <source>
        <dbReference type="Proteomes" id="UP000719916"/>
    </source>
</evidence>
<gene>
    <name evidence="3" type="ORF">G5B26_06195</name>
</gene>
<feature type="compositionally biased region" description="Basic and acidic residues" evidence="2">
    <location>
        <begin position="73"/>
        <end position="92"/>
    </location>
</feature>
<feature type="region of interest" description="Disordered" evidence="2">
    <location>
        <begin position="1"/>
        <end position="120"/>
    </location>
</feature>
<keyword evidence="1" id="KW-0175">Coiled coil</keyword>
<dbReference type="Proteomes" id="UP000719916">
    <property type="component" value="Unassembled WGS sequence"/>
</dbReference>
<proteinExistence type="predicted"/>
<evidence type="ECO:0000256" key="2">
    <source>
        <dbReference type="SAM" id="MobiDB-lite"/>
    </source>
</evidence>
<sequence>MSGMLDITRLSGAIPSLQADRQEKMDTASAVEQAKDKLGPASETRLSAVRMDEYVPGENPVPIGLYQVTQDGDGSRKVIFDAPAKEEGEPKTVPEAPEPPEEETPADASEKADKKVKSESCTCNTDRVDREIKRLKEKQKELELKVSRCKDNPDERAKLEHQLARVESELRVKDTDFYRRQHAQFTYS</sequence>
<organism evidence="3 4">
    <name type="scientific">Enterocloster clostridioformis</name>
    <dbReference type="NCBI Taxonomy" id="1531"/>
    <lineage>
        <taxon>Bacteria</taxon>
        <taxon>Bacillati</taxon>
        <taxon>Bacillota</taxon>
        <taxon>Clostridia</taxon>
        <taxon>Lachnospirales</taxon>
        <taxon>Lachnospiraceae</taxon>
        <taxon>Enterocloster</taxon>
    </lineage>
</organism>
<evidence type="ECO:0000256" key="1">
    <source>
        <dbReference type="SAM" id="Coils"/>
    </source>
</evidence>
<name>A0ABD6LGF2_9FIRM</name>
<comment type="caution">
    <text evidence="3">The sequence shown here is derived from an EMBL/GenBank/DDBJ whole genome shotgun (WGS) entry which is preliminary data.</text>
</comment>
<feature type="coiled-coil region" evidence="1">
    <location>
        <begin position="125"/>
        <end position="176"/>
    </location>
</feature>
<dbReference type="RefSeq" id="WP_002584068.1">
    <property type="nucleotide sequence ID" value="NZ_CAUBLB010000011.1"/>
</dbReference>
<evidence type="ECO:0000313" key="3">
    <source>
        <dbReference type="EMBL" id="NSJ43180.1"/>
    </source>
</evidence>
<protein>
    <submittedName>
        <fullName evidence="3">Uncharacterized protein</fullName>
    </submittedName>
</protein>
<accession>A0ABD6LGF2</accession>